<proteinExistence type="predicted"/>
<dbReference type="EMBL" id="CP000916">
    <property type="protein sequence ID" value="ACM23336.1"/>
    <property type="molecule type" value="Genomic_DNA"/>
</dbReference>
<keyword evidence="2" id="KW-1185">Reference proteome</keyword>
<gene>
    <name evidence="1" type="ordered locus">CTN_1160</name>
</gene>
<evidence type="ECO:0000313" key="2">
    <source>
        <dbReference type="Proteomes" id="UP000000445"/>
    </source>
</evidence>
<dbReference type="RefSeq" id="WP_015919651.1">
    <property type="nucleotide sequence ID" value="NC_011978.1"/>
</dbReference>
<dbReference type="AlphaFoldDB" id="B9K8Q3"/>
<organism evidence="1 2">
    <name type="scientific">Thermotoga neapolitana (strain ATCC 49049 / DSM 4359 / NBRC 107923 / NS-E)</name>
    <dbReference type="NCBI Taxonomy" id="309803"/>
    <lineage>
        <taxon>Bacteria</taxon>
        <taxon>Thermotogati</taxon>
        <taxon>Thermotogota</taxon>
        <taxon>Thermotogae</taxon>
        <taxon>Thermotogales</taxon>
        <taxon>Thermotogaceae</taxon>
        <taxon>Thermotoga</taxon>
    </lineage>
</organism>
<dbReference type="Proteomes" id="UP000000445">
    <property type="component" value="Chromosome"/>
</dbReference>
<sequence>MRTLLFLMMITTVVFSVPVFQDYDYFIWFRDTGEFYSIVKQLPLFEFLLSEKGAGFEQAAIKWVENRADQPENFFQALSQEIVVCGKGNLEDLFTFDINNLLSLPYRLKEGFIAFKTDVPQKIVESFAKLNAAEFYENDDLYIIESATPLYLKTLGEYLVLSTSRSLLEKVQDEETSFENAPLVAHVKKLELFGKKGEAFLSAKASTSQFTIEITQRAESFTVSEAEDIGQLPYSGDLYAFSGAPEISRELLKEIFRGSDFEEFYRTFIDGSIMLASSLYGASELVLFVQDKSLKDVETDLISRGAERLGEEWRLSVQNGLLHFFEYRGHLVVSSMKKTEFLQAVNKRRLSNHPSFRFLEKQVPENVFLEMFIDLDSFLNKLLGFSPNSSLLLIGYVEGETIKCRLEVM</sequence>
<protein>
    <recommendedName>
        <fullName evidence="3">DUF3352 domain-containing protein</fullName>
    </recommendedName>
</protein>
<reference evidence="1 2" key="1">
    <citation type="journal article" date="2009" name="Biosci. Biotechnol. Biochem.">
        <title>WeGAS: a web-based microbial genome annotation system.</title>
        <authorList>
            <person name="Lee D."/>
            <person name="Seo H."/>
            <person name="Park C."/>
            <person name="Park K."/>
        </authorList>
    </citation>
    <scope>NUCLEOTIDE SEQUENCE [LARGE SCALE GENOMIC DNA]</scope>
    <source>
        <strain evidence="2">ATCC 49049 / DSM 4359 / NBRC 107923 / NS-E</strain>
    </source>
</reference>
<name>B9K8Q3_THENN</name>
<evidence type="ECO:0008006" key="3">
    <source>
        <dbReference type="Google" id="ProtNLM"/>
    </source>
</evidence>
<dbReference type="HOGENOM" id="CLU_674281_0_0_0"/>
<dbReference type="STRING" id="309803.CTN_1160"/>
<accession>B9K8Q3</accession>
<evidence type="ECO:0000313" key="1">
    <source>
        <dbReference type="EMBL" id="ACM23336.1"/>
    </source>
</evidence>
<dbReference type="KEGG" id="tna:CTN_1160"/>